<dbReference type="EMBL" id="CAESAH010000023">
    <property type="protein sequence ID" value="CAB4339852.1"/>
    <property type="molecule type" value="Genomic_DNA"/>
</dbReference>
<evidence type="ECO:0000313" key="2">
    <source>
        <dbReference type="EMBL" id="CAB4339852.1"/>
    </source>
</evidence>
<dbReference type="Gene3D" id="3.10.105.10">
    <property type="entry name" value="Dipeptide-binding Protein, Domain 3"/>
    <property type="match status" value="1"/>
</dbReference>
<gene>
    <name evidence="3" type="ORF">UFOPK2731_01212</name>
    <name evidence="4" type="ORF">UFOPK3161_00879</name>
    <name evidence="2" type="ORF">UFOPK3962_00883</name>
    <name evidence="5" type="ORF">UFOPK4427_00880</name>
</gene>
<evidence type="ECO:0000313" key="4">
    <source>
        <dbReference type="EMBL" id="CAB4825720.1"/>
    </source>
</evidence>
<dbReference type="GO" id="GO:0015833">
    <property type="term" value="P:peptide transport"/>
    <property type="evidence" value="ECO:0007669"/>
    <property type="project" value="TreeGrafter"/>
</dbReference>
<evidence type="ECO:0000313" key="5">
    <source>
        <dbReference type="EMBL" id="CAB5147582.1"/>
    </source>
</evidence>
<sequence>MKLNRGAKIAFAVASVTALVLGVAAPAVAATRTTVVIVASNALTSLNPGTPDTNLVTNSDVAYLSGSGFTYYDNKKALIRNTTFGTFKVVKNSTTDFRVQYTVNAGRLWSDGTPINGEDLLLSHILSSNAYSIAAGLGDPADTKVVPAFNAGGYGGVYDSSIVGTPTLSADRMSVTLQFNKKIPDWELYGPGPSPVHALVLMSEGKSKLGTAAENEAARDRFVKAFQTKDTATLKKIGKVWSEDFNISSINDKTNPLLLVSNGGFLVDSAVTDQNVTLKLNPKYNSGPKTSGIETIVFKFISDGTAAAQALANKEIDVYQGQPTADAVAQLKAIKGVTVIGGVSACYEHVDLRVAPASGTTTSYNGPFAASSGQKGKDLRTAFLLAYPRDEIIEKLIKPINSNAVVVNSLFTLPDEAAYAKIAGPNGVTKYTGGTQEKRTATALSLVKKYYPTAKAGSGSVKVKLLWGQPSNQRRASEAALVKAALAKAGFDVNTAGTSGWSGFLDDNSYDAAFFAWCPSSVTQTGTNANFQSDGGNNFLGYNNSALDTILHSLEVKLPDSQITAKYIQAERLLMADAISLPIFQHPAATAVNSDLSGIKPAPLTPNLVWNYWEWHY</sequence>
<dbReference type="AlphaFoldDB" id="A0A6J5ZFA6"/>
<dbReference type="GO" id="GO:1904680">
    <property type="term" value="F:peptide transmembrane transporter activity"/>
    <property type="evidence" value="ECO:0007669"/>
    <property type="project" value="TreeGrafter"/>
</dbReference>
<protein>
    <submittedName>
        <fullName evidence="2">Unannotated protein</fullName>
    </submittedName>
</protein>
<accession>A0A6J5ZFA6</accession>
<evidence type="ECO:0000313" key="3">
    <source>
        <dbReference type="EMBL" id="CAB4736633.1"/>
    </source>
</evidence>
<organism evidence="2">
    <name type="scientific">freshwater metagenome</name>
    <dbReference type="NCBI Taxonomy" id="449393"/>
    <lineage>
        <taxon>unclassified sequences</taxon>
        <taxon>metagenomes</taxon>
        <taxon>ecological metagenomes</taxon>
    </lineage>
</organism>
<dbReference type="EMBL" id="CAEZYO010000048">
    <property type="protein sequence ID" value="CAB4736633.1"/>
    <property type="molecule type" value="Genomic_DNA"/>
</dbReference>
<proteinExistence type="predicted"/>
<dbReference type="InterPro" id="IPR000914">
    <property type="entry name" value="SBP_5_dom"/>
</dbReference>
<reference evidence="2" key="1">
    <citation type="submission" date="2020-05" db="EMBL/GenBank/DDBJ databases">
        <authorList>
            <person name="Chiriac C."/>
            <person name="Salcher M."/>
            <person name="Ghai R."/>
            <person name="Kavagutti S V."/>
        </authorList>
    </citation>
    <scope>NUCLEOTIDE SEQUENCE</scope>
</reference>
<dbReference type="EMBL" id="CAFBRY010000023">
    <property type="protein sequence ID" value="CAB5147582.1"/>
    <property type="molecule type" value="Genomic_DNA"/>
</dbReference>
<dbReference type="SUPFAM" id="SSF53850">
    <property type="entry name" value="Periplasmic binding protein-like II"/>
    <property type="match status" value="1"/>
</dbReference>
<dbReference type="Pfam" id="PF00496">
    <property type="entry name" value="SBP_bac_5"/>
    <property type="match status" value="1"/>
</dbReference>
<name>A0A6J5ZFA6_9ZZZZ</name>
<dbReference type="PANTHER" id="PTHR30290:SF65">
    <property type="entry name" value="MONOACYL PHOSPHATIDYLINOSITOL TETRAMANNOSIDE-BINDING PROTEIN LPQW-RELATED"/>
    <property type="match status" value="1"/>
</dbReference>
<dbReference type="InterPro" id="IPR039424">
    <property type="entry name" value="SBP_5"/>
</dbReference>
<dbReference type="PANTHER" id="PTHR30290">
    <property type="entry name" value="PERIPLASMIC BINDING COMPONENT OF ABC TRANSPORTER"/>
    <property type="match status" value="1"/>
</dbReference>
<dbReference type="EMBL" id="CAFABC010000021">
    <property type="protein sequence ID" value="CAB4825720.1"/>
    <property type="molecule type" value="Genomic_DNA"/>
</dbReference>
<dbReference type="Gene3D" id="3.40.190.10">
    <property type="entry name" value="Periplasmic binding protein-like II"/>
    <property type="match status" value="1"/>
</dbReference>
<feature type="domain" description="Solute-binding protein family 5" evidence="1">
    <location>
        <begin position="102"/>
        <end position="537"/>
    </location>
</feature>
<evidence type="ECO:0000259" key="1">
    <source>
        <dbReference type="Pfam" id="PF00496"/>
    </source>
</evidence>